<evidence type="ECO:0000256" key="5">
    <source>
        <dbReference type="ARBA" id="ARBA00023004"/>
    </source>
</evidence>
<dbReference type="GO" id="GO:0005506">
    <property type="term" value="F:iron ion binding"/>
    <property type="evidence" value="ECO:0007669"/>
    <property type="project" value="InterPro"/>
</dbReference>
<dbReference type="EMBL" id="NXGH01000005">
    <property type="protein sequence ID" value="PRM90370.1"/>
    <property type="molecule type" value="Genomic_DNA"/>
</dbReference>
<keyword evidence="5 6" id="KW-0408">Iron</keyword>
<dbReference type="GO" id="GO:0020037">
    <property type="term" value="F:heme binding"/>
    <property type="evidence" value="ECO:0007669"/>
    <property type="project" value="InterPro"/>
</dbReference>
<sequence length="400" mass="43853">MFTLENITKLKGTLLALGLAILVTGCNETTSNTASKTESSVDGAVKYPVKDDKYTQYHVNTQNLDGLNIGRDATKKEIAAWNKDVMYEGTGLPEFDMHEGEVVLENGKPKKAKGSVELGNELYDAQCVMCHGDFGSGGKGYPKLAGGSVESLKNQRLNPADENPNPANPDKTIGSFWPYASTLFWYIQESMPFNAPKTLTNSETYALTAYLLSLNNITIDGEELDDDYVLDKEKFLKIVMPNAQGFYPETNTPSNPQEGVLNMKEYLSNPTLYGKGERCMKDCIKGDINHLVMRIQDDLTTTANEPLSTIRDLPKNDKSAQKPGQVEYENAGCSACHANAAIGAPVLGDKVAWDNIVKNGIDKVYYNGINGINTMPPRGGTDLSDDELKKIIDYMIQSSK</sequence>
<dbReference type="InterPro" id="IPR009056">
    <property type="entry name" value="Cyt_c-like_dom"/>
</dbReference>
<evidence type="ECO:0000313" key="9">
    <source>
        <dbReference type="Proteomes" id="UP000238649"/>
    </source>
</evidence>
<keyword evidence="1" id="KW-0813">Transport</keyword>
<dbReference type="Gene3D" id="1.10.760.10">
    <property type="entry name" value="Cytochrome c-like domain"/>
    <property type="match status" value="2"/>
</dbReference>
<evidence type="ECO:0000256" key="4">
    <source>
        <dbReference type="ARBA" id="ARBA00022982"/>
    </source>
</evidence>
<dbReference type="PANTHER" id="PTHR35008">
    <property type="entry name" value="BLL4482 PROTEIN-RELATED"/>
    <property type="match status" value="1"/>
</dbReference>
<feature type="domain" description="Cytochrome c" evidence="7">
    <location>
        <begin position="114"/>
        <end position="215"/>
    </location>
</feature>
<evidence type="ECO:0000313" key="8">
    <source>
        <dbReference type="EMBL" id="PRM90370.1"/>
    </source>
</evidence>
<dbReference type="SUPFAM" id="SSF46626">
    <property type="entry name" value="Cytochrome c"/>
    <property type="match status" value="2"/>
</dbReference>
<dbReference type="InterPro" id="IPR036909">
    <property type="entry name" value="Cyt_c-like_dom_sf"/>
</dbReference>
<dbReference type="Proteomes" id="UP000238649">
    <property type="component" value="Unassembled WGS sequence"/>
</dbReference>
<keyword evidence="3 6" id="KW-0479">Metal-binding</keyword>
<reference evidence="8 9" key="1">
    <citation type="submission" date="2017-09" db="EMBL/GenBank/DDBJ databases">
        <title>Reassesment of A. cryaerophilus.</title>
        <authorList>
            <person name="Perez-Cataluna A."/>
            <person name="Collado L."/>
            <person name="Salgado O."/>
            <person name="Lefinanco V."/>
            <person name="Figueras M.J."/>
        </authorList>
    </citation>
    <scope>NUCLEOTIDE SEQUENCE [LARGE SCALE GENOMIC DNA]</scope>
    <source>
        <strain evidence="8 9">LMG 9871</strain>
    </source>
</reference>
<dbReference type="Pfam" id="PF13442">
    <property type="entry name" value="Cytochrome_CBB3"/>
    <property type="match status" value="1"/>
</dbReference>
<feature type="domain" description="Cytochrome c" evidence="7">
    <location>
        <begin position="319"/>
        <end position="399"/>
    </location>
</feature>
<organism evidence="8 9">
    <name type="scientific">Aliarcobacter cryaerophilus</name>
    <dbReference type="NCBI Taxonomy" id="28198"/>
    <lineage>
        <taxon>Bacteria</taxon>
        <taxon>Pseudomonadati</taxon>
        <taxon>Campylobacterota</taxon>
        <taxon>Epsilonproteobacteria</taxon>
        <taxon>Campylobacterales</taxon>
        <taxon>Arcobacteraceae</taxon>
        <taxon>Aliarcobacter</taxon>
    </lineage>
</organism>
<accession>A0A2S9SUU6</accession>
<dbReference type="InterPro" id="IPR002323">
    <property type="entry name" value="Cyt_CIE"/>
</dbReference>
<evidence type="ECO:0000256" key="3">
    <source>
        <dbReference type="ARBA" id="ARBA00022723"/>
    </source>
</evidence>
<dbReference type="GO" id="GO:0009055">
    <property type="term" value="F:electron transfer activity"/>
    <property type="evidence" value="ECO:0007669"/>
    <property type="project" value="InterPro"/>
</dbReference>
<keyword evidence="4" id="KW-0249">Electron transport</keyword>
<keyword evidence="2 6" id="KW-0349">Heme</keyword>
<dbReference type="OrthoDB" id="9811281at2"/>
<dbReference type="AlphaFoldDB" id="A0A2S9SUU6"/>
<comment type="caution">
    <text evidence="8">The sequence shown here is derived from an EMBL/GenBank/DDBJ whole genome shotgun (WGS) entry which is preliminary data.</text>
</comment>
<dbReference type="PANTHER" id="PTHR35008:SF8">
    <property type="entry name" value="ALCOHOL DEHYDROGENASE CYTOCHROME C SUBUNIT"/>
    <property type="match status" value="1"/>
</dbReference>
<gene>
    <name evidence="8" type="ORF">CJ671_02905</name>
</gene>
<name>A0A2S9SUU6_9BACT</name>
<evidence type="ECO:0000256" key="2">
    <source>
        <dbReference type="ARBA" id="ARBA00022617"/>
    </source>
</evidence>
<evidence type="ECO:0000256" key="6">
    <source>
        <dbReference type="PROSITE-ProRule" id="PRU00433"/>
    </source>
</evidence>
<proteinExistence type="predicted"/>
<dbReference type="PROSITE" id="PS51007">
    <property type="entry name" value="CYTC"/>
    <property type="match status" value="2"/>
</dbReference>
<dbReference type="InterPro" id="IPR051459">
    <property type="entry name" value="Cytochrome_c-type_DH"/>
</dbReference>
<dbReference type="Pfam" id="PF00034">
    <property type="entry name" value="Cytochrom_C"/>
    <property type="match status" value="1"/>
</dbReference>
<protein>
    <submittedName>
        <fullName evidence="8">Sulfur oxidation protein SoxCD</fullName>
    </submittedName>
</protein>
<evidence type="ECO:0000256" key="1">
    <source>
        <dbReference type="ARBA" id="ARBA00022448"/>
    </source>
</evidence>
<dbReference type="PRINTS" id="PR00607">
    <property type="entry name" value="CYTCHROMECIE"/>
</dbReference>
<dbReference type="RefSeq" id="WP_105911225.1">
    <property type="nucleotide sequence ID" value="NZ_NXGH01000005.1"/>
</dbReference>
<evidence type="ECO:0000259" key="7">
    <source>
        <dbReference type="PROSITE" id="PS51007"/>
    </source>
</evidence>